<dbReference type="Gene3D" id="3.40.30.10">
    <property type="entry name" value="Glutaredoxin"/>
    <property type="match status" value="1"/>
</dbReference>
<dbReference type="PROSITE" id="PS51257">
    <property type="entry name" value="PROKAR_LIPOPROTEIN"/>
    <property type="match status" value="1"/>
</dbReference>
<evidence type="ECO:0000256" key="4">
    <source>
        <dbReference type="ARBA" id="ARBA00023284"/>
    </source>
</evidence>
<comment type="caution">
    <text evidence="6">The sequence shown here is derived from an EMBL/GenBank/DDBJ whole genome shotgun (WGS) entry which is preliminary data.</text>
</comment>
<evidence type="ECO:0000256" key="3">
    <source>
        <dbReference type="ARBA" id="ARBA00023157"/>
    </source>
</evidence>
<keyword evidence="3" id="KW-1015">Disulfide bond</keyword>
<dbReference type="Proteomes" id="UP000670776">
    <property type="component" value="Unassembled WGS sequence"/>
</dbReference>
<dbReference type="PANTHER" id="PTHR42852:SF6">
    <property type="entry name" value="THIOL:DISULFIDE INTERCHANGE PROTEIN DSBE"/>
    <property type="match status" value="1"/>
</dbReference>
<dbReference type="SUPFAM" id="SSF52833">
    <property type="entry name" value="Thioredoxin-like"/>
    <property type="match status" value="1"/>
</dbReference>
<evidence type="ECO:0000256" key="2">
    <source>
        <dbReference type="ARBA" id="ARBA00022748"/>
    </source>
</evidence>
<organism evidence="6 7">
    <name type="scientific">Mariniflexile gromovii</name>
    <dbReference type="NCBI Taxonomy" id="362523"/>
    <lineage>
        <taxon>Bacteria</taxon>
        <taxon>Pseudomonadati</taxon>
        <taxon>Bacteroidota</taxon>
        <taxon>Flavobacteriia</taxon>
        <taxon>Flavobacteriales</taxon>
        <taxon>Flavobacteriaceae</taxon>
        <taxon>Mariniflexile</taxon>
    </lineage>
</organism>
<dbReference type="RefSeq" id="WP_209655244.1">
    <property type="nucleotide sequence ID" value="NZ_JAGJCB010000009.1"/>
</dbReference>
<evidence type="ECO:0000313" key="6">
    <source>
        <dbReference type="EMBL" id="MBP0904352.1"/>
    </source>
</evidence>
<keyword evidence="4" id="KW-0676">Redox-active center</keyword>
<feature type="domain" description="Thioredoxin" evidence="5">
    <location>
        <begin position="345"/>
        <end position="487"/>
    </location>
</feature>
<dbReference type="InterPro" id="IPR036249">
    <property type="entry name" value="Thioredoxin-like_sf"/>
</dbReference>
<proteinExistence type="predicted"/>
<dbReference type="InterPro" id="IPR025380">
    <property type="entry name" value="DUF4369"/>
</dbReference>
<reference evidence="6 7" key="1">
    <citation type="submission" date="2021-04" db="EMBL/GenBank/DDBJ databases">
        <title>Mariniflexile gromovii gen. nov., sp. nov., a gliding bacterium isolated from the sea urchin Strongylocentrotus intermedius.</title>
        <authorList>
            <person name="Ko S."/>
            <person name="Le V."/>
            <person name="Ahn C.-Y."/>
            <person name="Oh H.-M."/>
        </authorList>
    </citation>
    <scope>NUCLEOTIDE SEQUENCE [LARGE SCALE GENOMIC DNA]</scope>
    <source>
        <strain evidence="6 7">KCTC 12570</strain>
    </source>
</reference>
<accession>A0ABS4BUT2</accession>
<evidence type="ECO:0000259" key="5">
    <source>
        <dbReference type="PROSITE" id="PS51352"/>
    </source>
</evidence>
<dbReference type="Pfam" id="PF08534">
    <property type="entry name" value="Redoxin"/>
    <property type="match status" value="1"/>
</dbReference>
<protein>
    <submittedName>
        <fullName evidence="6">TlpA family protein disulfide reductase</fullName>
    </submittedName>
</protein>
<gene>
    <name evidence="6" type="ORF">J8H85_10985</name>
</gene>
<dbReference type="PANTHER" id="PTHR42852">
    <property type="entry name" value="THIOL:DISULFIDE INTERCHANGE PROTEIN DSBE"/>
    <property type="match status" value="1"/>
</dbReference>
<dbReference type="InterPro" id="IPR013766">
    <property type="entry name" value="Thioredoxin_domain"/>
</dbReference>
<evidence type="ECO:0000256" key="1">
    <source>
        <dbReference type="ARBA" id="ARBA00004196"/>
    </source>
</evidence>
<dbReference type="InterPro" id="IPR050553">
    <property type="entry name" value="Thioredoxin_ResA/DsbE_sf"/>
</dbReference>
<dbReference type="PROSITE" id="PS51352">
    <property type="entry name" value="THIOREDOXIN_2"/>
    <property type="match status" value="1"/>
</dbReference>
<dbReference type="CDD" id="cd02966">
    <property type="entry name" value="TlpA_like_family"/>
    <property type="match status" value="1"/>
</dbReference>
<name>A0ABS4BUT2_9FLAO</name>
<dbReference type="InterPro" id="IPR013740">
    <property type="entry name" value="Redoxin"/>
</dbReference>
<keyword evidence="2" id="KW-0201">Cytochrome c-type biogenesis</keyword>
<dbReference type="Pfam" id="PF14289">
    <property type="entry name" value="DUF4369"/>
    <property type="match status" value="1"/>
</dbReference>
<sequence length="487" mass="55838">MKNFINYLICTCLLSACQEKSEKIQISGTVSNNTNDYALFVKDSTGIGLSTVIDTIKIDGNGNFSFESNILKSDGLFVFNGQKPLRLLIPKELTTSIKIDLNLLEPDSIKIIGKQADFSKYYIDQQKYWIKTEKNMSDKHSVLATRNTADIDYYIIQDSITDLRISYLEKYFANLNIQSQEKFITSQKSSLIYSNLYFRMSGKKPDIVEKLKFYGKSDEILTYSDKVNLSDKNLFTNREYVNFINDAIMSIVRYENPNSDLSSYELYLNKGFEAIDKLYKNRETNQLQKIVFVNHLISSAKIFKASININEFQKVINSLNNQETQNNLEIIETQLKQVENSMSKFAIGKTAPDFELENVDGKKHKSSDFANKIIFIDVWTTWCGPCISSFPKWNKLIEDTSNEDKLVFLTVSLDNDRNKWQNALDKLNLNGLKLYAGTEAFDSHFAKSFEIKSLPNYIAIDDKGTILSVSSSINEFEEIIKKKLAEK</sequence>
<keyword evidence="7" id="KW-1185">Reference proteome</keyword>
<dbReference type="EMBL" id="JAGJCB010000009">
    <property type="protein sequence ID" value="MBP0904352.1"/>
    <property type="molecule type" value="Genomic_DNA"/>
</dbReference>
<evidence type="ECO:0000313" key="7">
    <source>
        <dbReference type="Proteomes" id="UP000670776"/>
    </source>
</evidence>
<comment type="subcellular location">
    <subcellularLocation>
        <location evidence="1">Cell envelope</location>
    </subcellularLocation>
</comment>